<sequence>MSALFLFNGFAGITLALVAHYFSFFSNTTSHHDVQIEYLRNKVCQLEKQLHNLQQNLEDMEERISKKDTDLIESSQQLHSKLEEFINCNYEVLE</sequence>
<protein>
    <submittedName>
        <fullName evidence="2">Uncharacterized protein</fullName>
    </submittedName>
</protein>
<dbReference type="EMBL" id="MN739890">
    <property type="protein sequence ID" value="QHT76180.1"/>
    <property type="molecule type" value="Genomic_DNA"/>
</dbReference>
<name>A0A6C0H729_9ZZZZ</name>
<dbReference type="Gene3D" id="1.10.1660.10">
    <property type="match status" value="1"/>
</dbReference>
<accession>A0A6C0H729</accession>
<keyword evidence="1" id="KW-0175">Coiled coil</keyword>
<proteinExistence type="predicted"/>
<dbReference type="AlphaFoldDB" id="A0A6C0H729"/>
<evidence type="ECO:0000313" key="2">
    <source>
        <dbReference type="EMBL" id="QHT76180.1"/>
    </source>
</evidence>
<evidence type="ECO:0000256" key="1">
    <source>
        <dbReference type="SAM" id="Coils"/>
    </source>
</evidence>
<feature type="coiled-coil region" evidence="1">
    <location>
        <begin position="43"/>
        <end position="77"/>
    </location>
</feature>
<reference evidence="2" key="1">
    <citation type="journal article" date="2020" name="Nature">
        <title>Giant virus diversity and host interactions through global metagenomics.</title>
        <authorList>
            <person name="Schulz F."/>
            <person name="Roux S."/>
            <person name="Paez-Espino D."/>
            <person name="Jungbluth S."/>
            <person name="Walsh D.A."/>
            <person name="Denef V.J."/>
            <person name="McMahon K.D."/>
            <person name="Konstantinidis K.T."/>
            <person name="Eloe-Fadrosh E.A."/>
            <person name="Kyrpides N.C."/>
            <person name="Woyke T."/>
        </authorList>
    </citation>
    <scope>NUCLEOTIDE SEQUENCE</scope>
    <source>
        <strain evidence="2">GVMAG-M-3300023179-73</strain>
    </source>
</reference>
<organism evidence="2">
    <name type="scientific">viral metagenome</name>
    <dbReference type="NCBI Taxonomy" id="1070528"/>
    <lineage>
        <taxon>unclassified sequences</taxon>
        <taxon>metagenomes</taxon>
        <taxon>organismal metagenomes</taxon>
    </lineage>
</organism>